<keyword evidence="2" id="KW-0378">Hydrolase</keyword>
<sequence length="326" mass="36759">MSGQNSASNCRVNPYEYLQILVNPDGTITRDPNRFPNSAPSLDSNHVLSRDIPINHSNNTWVRVFLPDSSFSCSKLPLIVYFHGGGFINCSASSTIFHDFCSNMAADIPAIVVSFNYRLAPEHRLPAAYDDAVEVFQWIKNNSQLDWMRECADYNRCFIMGSSAGANIAYHAGFRVSKEVDRLEPLKIKGLILHHPFIGGTQRTESELRLVNDLHLPQSVSDLMWELALPIGVDRDHEYCNPMANGGSKLWDKMRLLGWRVLVTGCNGDPTIDRQMELVQMLRAKNVGITGHFSEGGYHVVELKEPSKFKAMLLVLKEENSWFVEQ</sequence>
<accession>A0A2C9UK59</accession>
<dbReference type="InterPro" id="IPR029058">
    <property type="entry name" value="AB_hydrolase_fold"/>
</dbReference>
<dbReference type="OMA" id="VNDQVCP"/>
<dbReference type="InterPro" id="IPR013094">
    <property type="entry name" value="AB_hydrolase_3"/>
</dbReference>
<evidence type="ECO:0000256" key="2">
    <source>
        <dbReference type="ARBA" id="ARBA00022801"/>
    </source>
</evidence>
<dbReference type="PANTHER" id="PTHR23024">
    <property type="entry name" value="ARYLACETAMIDE DEACETYLASE"/>
    <property type="match status" value="1"/>
</dbReference>
<protein>
    <recommendedName>
        <fullName evidence="3">Alpha/beta hydrolase fold-3 domain-containing protein</fullName>
    </recommendedName>
</protein>
<dbReference type="Pfam" id="PF07859">
    <property type="entry name" value="Abhydrolase_3"/>
    <property type="match status" value="1"/>
</dbReference>
<dbReference type="Gene3D" id="3.40.50.1820">
    <property type="entry name" value="alpha/beta hydrolase"/>
    <property type="match status" value="1"/>
</dbReference>
<dbReference type="PANTHER" id="PTHR23024:SF666">
    <property type="entry name" value="ALPHA_BETA HYDROLASE FOLD-3 DOMAIN-CONTAINING PROTEIN"/>
    <property type="match status" value="1"/>
</dbReference>
<dbReference type="PROSITE" id="PS01173">
    <property type="entry name" value="LIPASE_GDXG_HIS"/>
    <property type="match status" value="1"/>
</dbReference>
<evidence type="ECO:0000259" key="3">
    <source>
        <dbReference type="Pfam" id="PF07859"/>
    </source>
</evidence>
<gene>
    <name evidence="4" type="ORF">MANES_14G031400</name>
</gene>
<name>A0A2C9UK59_MANES</name>
<reference evidence="4" key="1">
    <citation type="submission" date="2016-02" db="EMBL/GenBank/DDBJ databases">
        <title>WGS assembly of Manihot esculenta.</title>
        <authorList>
            <person name="Bredeson J.V."/>
            <person name="Prochnik S.E."/>
            <person name="Lyons J.B."/>
            <person name="Schmutz J."/>
            <person name="Grimwood J."/>
            <person name="Vrebalov J."/>
            <person name="Bart R.S."/>
            <person name="Amuge T."/>
            <person name="Ferguson M.E."/>
            <person name="Green R."/>
            <person name="Putnam N."/>
            <person name="Stites J."/>
            <person name="Rounsley S."/>
            <person name="Rokhsar D.S."/>
        </authorList>
    </citation>
    <scope>NUCLEOTIDE SEQUENCE [LARGE SCALE GENOMIC DNA]</scope>
    <source>
        <tissue evidence="4">Leaf</tissue>
    </source>
</reference>
<dbReference type="GO" id="GO:0016787">
    <property type="term" value="F:hydrolase activity"/>
    <property type="evidence" value="ECO:0007669"/>
    <property type="project" value="UniProtKB-KW"/>
</dbReference>
<feature type="domain" description="Alpha/beta hydrolase fold-3" evidence="3">
    <location>
        <begin position="79"/>
        <end position="301"/>
    </location>
</feature>
<dbReference type="OrthoDB" id="408631at2759"/>
<dbReference type="AlphaFoldDB" id="A0A2C9UK59"/>
<dbReference type="EMBL" id="CM004400">
    <property type="protein sequence ID" value="OAY30444.1"/>
    <property type="molecule type" value="Genomic_DNA"/>
</dbReference>
<proteinExistence type="inferred from homology"/>
<organism evidence="4">
    <name type="scientific">Manihot esculenta</name>
    <name type="common">Cassava</name>
    <name type="synonym">Jatropha manihot</name>
    <dbReference type="NCBI Taxonomy" id="3983"/>
    <lineage>
        <taxon>Eukaryota</taxon>
        <taxon>Viridiplantae</taxon>
        <taxon>Streptophyta</taxon>
        <taxon>Embryophyta</taxon>
        <taxon>Tracheophyta</taxon>
        <taxon>Spermatophyta</taxon>
        <taxon>Magnoliopsida</taxon>
        <taxon>eudicotyledons</taxon>
        <taxon>Gunneridae</taxon>
        <taxon>Pentapetalae</taxon>
        <taxon>rosids</taxon>
        <taxon>fabids</taxon>
        <taxon>Malpighiales</taxon>
        <taxon>Euphorbiaceae</taxon>
        <taxon>Crotonoideae</taxon>
        <taxon>Manihoteae</taxon>
        <taxon>Manihot</taxon>
    </lineage>
</organism>
<comment type="similarity">
    <text evidence="1">Belongs to the 'GDXG' lipolytic enzyme family.</text>
</comment>
<dbReference type="InterPro" id="IPR050466">
    <property type="entry name" value="Carboxylest/Gibb_receptor"/>
</dbReference>
<evidence type="ECO:0000313" key="4">
    <source>
        <dbReference type="EMBL" id="OAY30444.1"/>
    </source>
</evidence>
<dbReference type="InterPro" id="IPR002168">
    <property type="entry name" value="Lipase_GDXG_HIS_AS"/>
</dbReference>
<dbReference type="SUPFAM" id="SSF53474">
    <property type="entry name" value="alpha/beta-Hydrolases"/>
    <property type="match status" value="1"/>
</dbReference>
<evidence type="ECO:0000256" key="1">
    <source>
        <dbReference type="ARBA" id="ARBA00010515"/>
    </source>
</evidence>